<dbReference type="GO" id="GO:0045333">
    <property type="term" value="P:cellular respiration"/>
    <property type="evidence" value="ECO:0007669"/>
    <property type="project" value="UniProtKB-ARBA"/>
</dbReference>
<keyword evidence="2" id="KW-0479">Metal-binding</keyword>
<evidence type="ECO:0000259" key="8">
    <source>
        <dbReference type="PROSITE" id="PS51379"/>
    </source>
</evidence>
<evidence type="ECO:0000256" key="3">
    <source>
        <dbReference type="ARBA" id="ARBA00022982"/>
    </source>
</evidence>
<dbReference type="PROSITE" id="PS51379">
    <property type="entry name" value="4FE4S_FER_2"/>
    <property type="match status" value="1"/>
</dbReference>
<evidence type="ECO:0000256" key="1">
    <source>
        <dbReference type="ARBA" id="ARBA00022448"/>
    </source>
</evidence>
<reference evidence="9 10" key="1">
    <citation type="submission" date="2018-03" db="EMBL/GenBank/DDBJ databases">
        <authorList>
            <person name="Keele B.F."/>
        </authorList>
    </citation>
    <scope>NUCLEOTIDE SEQUENCE [LARGE SCALE GENOMIC DNA]</scope>
    <source>
        <strain evidence="9 10">D20</strain>
    </source>
</reference>
<dbReference type="InterPro" id="IPR009014">
    <property type="entry name" value="Transketo_C/PFOR_II"/>
</dbReference>
<dbReference type="InterPro" id="IPR011766">
    <property type="entry name" value="TPP_enzyme_TPP-bd"/>
</dbReference>
<dbReference type="PANTHER" id="PTHR48084">
    <property type="entry name" value="2-OXOGLUTARATE OXIDOREDUCTASE SUBUNIT KORB-RELATED"/>
    <property type="match status" value="1"/>
</dbReference>
<dbReference type="Proteomes" id="UP000241193">
    <property type="component" value="Unassembled WGS sequence"/>
</dbReference>
<keyword evidence="1" id="KW-0813">Transport</keyword>
<dbReference type="EMBL" id="PZKC01000013">
    <property type="protein sequence ID" value="PTD95443.1"/>
    <property type="molecule type" value="Genomic_DNA"/>
</dbReference>
<proteinExistence type="predicted"/>
<dbReference type="NCBIfam" id="NF009589">
    <property type="entry name" value="PRK13030.1"/>
    <property type="match status" value="1"/>
</dbReference>
<sequence length="1189" mass="129588">MAEADPRPGAPSRASTAPSLEDKYTTVSGRVYLTGYQALVRLLMIQKERDAAAGLNTAGFVSGYRGSPLGGLDQTLWKAKKHLASHDIVFQPGINEDLGATAVWGTQQVNLSPQARYDGVFAMWYGKGPGVDRCGDVFRHANAAGSSKHGGVLVIAGDDHAAKSSTLPHQTDHFFKSMMMPVLAPAGVQEYIDYGVHGYALSRYSGCWVAFKALADTVETSASVDVDPQRVQVTLPTDFALPPDGLNIRWPDPPLVQEKRLLHFKLYAALAYARANGLNRIVIDSPAPRLGIITCGKSYLDVRQAFDDLGIDEQLAAEIGIRLYKVGMVWPLESDGVRHFAEGLDEILVIEEKRQLLEYQLKEELYNWREDVRPRVIGKFDEKGEWARIARADGTIDHGDWLLPAAGELTPAMIARVIAARIGRFFTSERIKARLAFLEAKEAALAERVFKIDRVPTFCSGCPHNTSTHVPKGSRALAGIGCHYMVTWMPERHTATFSQMGGEGVAWVGQAPFTREQHVFANLGDGTYFHSGLLAIRQAVAAKVNITYKILYNDAVAMTGGQPHDGPLDVPTIVAQLQAEGVNNIVVVTDGSERAYGPADLPHGVPVRLRDELDTVQRELRAVPGVSALIYDQTCAAEKRRRRKRGTYPDPARRVFINEAVCEGCGDCGVQSNCMSILPVETEFGRKRRIDQSSCNKDYSCLNGFCPSFITIEGGRLRKGAALAADESHFAALPDPALPDTAQPWGIMVTGVGGTGVVTIGALIGMGAHLDGKGVTVLDMTGLAQKGGSVFSHIRIADRPEDLHAVRIAAGEANAVIGGDVVVSASIEALAKMAAGRTRAVVNCAETPTSEFTLNPDWQFPLARMQGAIRDAVGEARCDFLDAQQIATALMGDAIATNPFLLGYAWQKGMVPVSHDALMQAIELNGVAVDMNRKAFLWGRRAAHELAAVLRHIRPAEVVPLRARGLDDSIRMREEALTAYQDAAYAARYRALVDKVHAAETQVAGADSTRLTEAVARNYYKLLAYKDEYEVARLYTDPAFWEQVHASFEGNFEVRFHLAPPLTTRPDPNTGRIAKRAYGSGMLKVFHLLARLKGLRGTRWDVFGYSAERRAERALIAQYEEDIGEVLEALSFLRLPLAVELASLPEGIRGFGHVKADAMSAAASRREALLARWRGVDTPRMAPQTRAAA</sequence>
<dbReference type="GO" id="GO:0030976">
    <property type="term" value="F:thiamine pyrophosphate binding"/>
    <property type="evidence" value="ECO:0007669"/>
    <property type="project" value="InterPro"/>
</dbReference>
<dbReference type="InterPro" id="IPR046667">
    <property type="entry name" value="DUF6537"/>
</dbReference>
<keyword evidence="2" id="KW-0004">4Fe-4S</keyword>
<evidence type="ECO:0000256" key="4">
    <source>
        <dbReference type="ARBA" id="ARBA00023002"/>
    </source>
</evidence>
<name>A0A2T4ICE4_9RHOO</name>
<dbReference type="Gene3D" id="3.40.50.970">
    <property type="match status" value="2"/>
</dbReference>
<dbReference type="SUPFAM" id="SSF53323">
    <property type="entry name" value="Pyruvate-ferredoxin oxidoreductase, PFOR, domain III"/>
    <property type="match status" value="1"/>
</dbReference>
<dbReference type="InterPro" id="IPR051457">
    <property type="entry name" value="2-oxoacid:Fd_oxidoreductase"/>
</dbReference>
<dbReference type="InterPro" id="IPR029061">
    <property type="entry name" value="THDP-binding"/>
</dbReference>
<keyword evidence="10" id="KW-1185">Reference proteome</keyword>
<evidence type="ECO:0000256" key="7">
    <source>
        <dbReference type="SAM" id="MobiDB-lite"/>
    </source>
</evidence>
<evidence type="ECO:0000256" key="2">
    <source>
        <dbReference type="ARBA" id="ARBA00022485"/>
    </source>
</evidence>
<dbReference type="InterPro" id="IPR017896">
    <property type="entry name" value="4Fe4S_Fe-S-bd"/>
</dbReference>
<keyword evidence="6" id="KW-0411">Iron-sulfur</keyword>
<dbReference type="Pfam" id="PF02775">
    <property type="entry name" value="TPP_enzyme_C"/>
    <property type="match status" value="1"/>
</dbReference>
<organism evidence="9 10">
    <name type="scientific">Pseudothauera lacus</name>
    <dbReference type="NCBI Taxonomy" id="2136175"/>
    <lineage>
        <taxon>Bacteria</taxon>
        <taxon>Pseudomonadati</taxon>
        <taxon>Pseudomonadota</taxon>
        <taxon>Betaproteobacteria</taxon>
        <taxon>Rhodocyclales</taxon>
        <taxon>Zoogloeaceae</taxon>
        <taxon>Pseudothauera</taxon>
    </lineage>
</organism>
<feature type="region of interest" description="Disordered" evidence="7">
    <location>
        <begin position="1"/>
        <end position="21"/>
    </location>
</feature>
<dbReference type="GO" id="GO:0051539">
    <property type="term" value="F:4 iron, 4 sulfur cluster binding"/>
    <property type="evidence" value="ECO:0007669"/>
    <property type="project" value="UniProtKB-KW"/>
</dbReference>
<reference evidence="9 10" key="2">
    <citation type="submission" date="2018-04" db="EMBL/GenBank/DDBJ databases">
        <title>Thauera lacus sp. nov., isolated from an saline lake in Inner Mongolia, China.</title>
        <authorList>
            <person name="Liang Q.-Y."/>
        </authorList>
    </citation>
    <scope>NUCLEOTIDE SEQUENCE [LARGE SCALE GENOMIC DNA]</scope>
    <source>
        <strain evidence="9 10">D20</strain>
    </source>
</reference>
<evidence type="ECO:0000313" key="10">
    <source>
        <dbReference type="Proteomes" id="UP000241193"/>
    </source>
</evidence>
<gene>
    <name evidence="9" type="ORF">C8261_14585</name>
</gene>
<dbReference type="CDD" id="cd02008">
    <property type="entry name" value="TPP_IOR_alpha"/>
    <property type="match status" value="1"/>
</dbReference>
<dbReference type="InterPro" id="IPR019752">
    <property type="entry name" value="Pyrv/ketoisovalerate_OxRed_cat"/>
</dbReference>
<dbReference type="PANTHER" id="PTHR48084:SF3">
    <property type="entry name" value="SUBUNIT OF PYRUVATE:FLAVODOXIN OXIDOREDUCTASE"/>
    <property type="match status" value="1"/>
</dbReference>
<keyword evidence="3" id="KW-0249">Electron transport</keyword>
<evidence type="ECO:0000256" key="5">
    <source>
        <dbReference type="ARBA" id="ARBA00023004"/>
    </source>
</evidence>
<dbReference type="GO" id="GO:0016625">
    <property type="term" value="F:oxidoreductase activity, acting on the aldehyde or oxo group of donors, iron-sulfur protein as acceptor"/>
    <property type="evidence" value="ECO:0007669"/>
    <property type="project" value="UniProtKB-ARBA"/>
</dbReference>
<accession>A0A2T4ICE4</accession>
<dbReference type="NCBIfam" id="NF009588">
    <property type="entry name" value="PRK13029.1"/>
    <property type="match status" value="1"/>
</dbReference>
<keyword evidence="5" id="KW-0408">Iron</keyword>
<comment type="caution">
    <text evidence="9">The sequence shown here is derived from an EMBL/GenBank/DDBJ whole genome shotgun (WGS) entry which is preliminary data.</text>
</comment>
<dbReference type="InterPro" id="IPR002869">
    <property type="entry name" value="Pyrv_flavodox_OxRed_cen"/>
</dbReference>
<protein>
    <submittedName>
        <fullName evidence="9">Indolepyruvate ferredoxin oxidoreductase family protein</fullName>
    </submittedName>
</protein>
<dbReference type="Pfam" id="PF01558">
    <property type="entry name" value="POR"/>
    <property type="match status" value="1"/>
</dbReference>
<keyword evidence="9" id="KW-0670">Pyruvate</keyword>
<keyword evidence="4" id="KW-0560">Oxidoreductase</keyword>
<dbReference type="SUPFAM" id="SSF52518">
    <property type="entry name" value="Thiamin diphosphate-binding fold (THDP-binding)"/>
    <property type="match status" value="2"/>
</dbReference>
<dbReference type="CDD" id="cd07034">
    <property type="entry name" value="TPP_PYR_PFOR_IOR-alpha_like"/>
    <property type="match status" value="1"/>
</dbReference>
<dbReference type="Pfam" id="PF20169">
    <property type="entry name" value="DUF6537"/>
    <property type="match status" value="1"/>
</dbReference>
<dbReference type="SUPFAM" id="SSF52922">
    <property type="entry name" value="TK C-terminal domain-like"/>
    <property type="match status" value="1"/>
</dbReference>
<dbReference type="Gene3D" id="3.40.920.10">
    <property type="entry name" value="Pyruvate-ferredoxin oxidoreductase, PFOR, domain III"/>
    <property type="match status" value="1"/>
</dbReference>
<feature type="domain" description="4Fe-4S ferredoxin-type" evidence="8">
    <location>
        <begin position="653"/>
        <end position="683"/>
    </location>
</feature>
<dbReference type="AlphaFoldDB" id="A0A2T4ICE4"/>
<dbReference type="RefSeq" id="WP_107494458.1">
    <property type="nucleotide sequence ID" value="NZ_PZKC01000013.1"/>
</dbReference>
<evidence type="ECO:0000313" key="9">
    <source>
        <dbReference type="EMBL" id="PTD95443.1"/>
    </source>
</evidence>
<dbReference type="InterPro" id="IPR002880">
    <property type="entry name" value="Pyrv_Fd/Flavodoxin_OxRdtase_N"/>
</dbReference>
<dbReference type="OrthoDB" id="9803617at2"/>
<dbReference type="GO" id="GO:0044281">
    <property type="term" value="P:small molecule metabolic process"/>
    <property type="evidence" value="ECO:0007669"/>
    <property type="project" value="UniProtKB-ARBA"/>
</dbReference>
<evidence type="ECO:0000256" key="6">
    <source>
        <dbReference type="ARBA" id="ARBA00023014"/>
    </source>
</evidence>